<proteinExistence type="predicted"/>
<dbReference type="SUPFAM" id="SSF117281">
    <property type="entry name" value="Kelch motif"/>
    <property type="match status" value="1"/>
</dbReference>
<dbReference type="VEuPathDB" id="VectorBase:GPPI000897"/>
<feature type="domain" description="BACK" evidence="1">
    <location>
        <begin position="2"/>
        <end position="56"/>
    </location>
</feature>
<dbReference type="Gene3D" id="1.25.40.420">
    <property type="match status" value="1"/>
</dbReference>
<dbReference type="AlphaFoldDB" id="A0A1B0ALL2"/>
<reference evidence="3" key="1">
    <citation type="submission" date="2015-01" db="EMBL/GenBank/DDBJ databases">
        <authorList>
            <person name="Aksoy S."/>
            <person name="Warren W."/>
            <person name="Wilson R.K."/>
        </authorList>
    </citation>
    <scope>NUCLEOTIDE SEQUENCE [LARGE SCALE GENOMIC DNA]</scope>
    <source>
        <strain evidence="3">IAEA</strain>
    </source>
</reference>
<keyword evidence="3" id="KW-1185">Reference proteome</keyword>
<accession>A0A1B0ALL2</accession>
<evidence type="ECO:0000313" key="3">
    <source>
        <dbReference type="Proteomes" id="UP000092460"/>
    </source>
</evidence>
<sequence length="267" mass="31060">VQELIKSEQSLIKSAESAFKAATNWFKPDDKLIHSFAEFMSQIRFPLVSTEFLTNHTVVKHLLRENRRCTQFLSEALKSHLIKVTGRIERSKIGIEHSNVRFHVFLDGGVERIKERKKKKVDDVFRKKLISGYPDISANAESYGLVIKRWNYIVPMNNGRYCARICTYSDLIYVVGQSASTVESYNPIIDKRRSCRNIFATNKGFNRPTVTGNNIYSLTQRYKPNEVLFHFDQGDGQQQHLNEMRETPDLYRLVSYDFTLFDIGKYN</sequence>
<protein>
    <recommendedName>
        <fullName evidence="1">BACK domain-containing protein</fullName>
    </recommendedName>
</protein>
<dbReference type="STRING" id="67801.A0A1B0ALL2"/>
<evidence type="ECO:0000259" key="1">
    <source>
        <dbReference type="Pfam" id="PF07707"/>
    </source>
</evidence>
<name>A0A1B0ALL2_9MUSC</name>
<evidence type="ECO:0000313" key="2">
    <source>
        <dbReference type="EnsemblMetazoa" id="GPPI000897-PA"/>
    </source>
</evidence>
<dbReference type="InterPro" id="IPR011705">
    <property type="entry name" value="BACK"/>
</dbReference>
<dbReference type="EMBL" id="JXJN01031311">
    <property type="status" value="NOT_ANNOTATED_CDS"/>
    <property type="molecule type" value="Genomic_DNA"/>
</dbReference>
<dbReference type="PANTHER" id="PTHR45632">
    <property type="entry name" value="LD33804P"/>
    <property type="match status" value="1"/>
</dbReference>
<organism evidence="2 3">
    <name type="scientific">Glossina palpalis gambiensis</name>
    <dbReference type="NCBI Taxonomy" id="67801"/>
    <lineage>
        <taxon>Eukaryota</taxon>
        <taxon>Metazoa</taxon>
        <taxon>Ecdysozoa</taxon>
        <taxon>Arthropoda</taxon>
        <taxon>Hexapoda</taxon>
        <taxon>Insecta</taxon>
        <taxon>Pterygota</taxon>
        <taxon>Neoptera</taxon>
        <taxon>Endopterygota</taxon>
        <taxon>Diptera</taxon>
        <taxon>Brachycera</taxon>
        <taxon>Muscomorpha</taxon>
        <taxon>Hippoboscoidea</taxon>
        <taxon>Glossinidae</taxon>
        <taxon>Glossina</taxon>
    </lineage>
</organism>
<dbReference type="Proteomes" id="UP000092460">
    <property type="component" value="Unassembled WGS sequence"/>
</dbReference>
<dbReference type="InterPro" id="IPR015915">
    <property type="entry name" value="Kelch-typ_b-propeller"/>
</dbReference>
<reference evidence="2" key="2">
    <citation type="submission" date="2020-05" db="UniProtKB">
        <authorList>
            <consortium name="EnsemblMetazoa"/>
        </authorList>
    </citation>
    <scope>IDENTIFICATION</scope>
    <source>
        <strain evidence="2">IAEA</strain>
    </source>
</reference>
<dbReference type="Pfam" id="PF07707">
    <property type="entry name" value="BACK"/>
    <property type="match status" value="1"/>
</dbReference>
<dbReference type="PANTHER" id="PTHR45632:SF17">
    <property type="entry name" value="KELCH-LIKE PROTEIN 31"/>
    <property type="match status" value="1"/>
</dbReference>
<dbReference type="EnsemblMetazoa" id="GPPI000897-RA">
    <property type="protein sequence ID" value="GPPI000897-PA"/>
    <property type="gene ID" value="GPPI000897"/>
</dbReference>